<keyword evidence="9" id="KW-1185">Reference proteome</keyword>
<evidence type="ECO:0000256" key="3">
    <source>
        <dbReference type="ARBA" id="ARBA00023015"/>
    </source>
</evidence>
<dbReference type="Pfam" id="PF13873">
    <property type="entry name" value="Myb_DNA-bind_5"/>
    <property type="match status" value="1"/>
</dbReference>
<comment type="subunit">
    <text evidence="1">Self-associates forming complexes of several hundred monomers.</text>
</comment>
<comment type="function">
    <text evidence="6">Involved in transvection phenomena (= synapsis-dependent gene expression), where the synaptic pairing of chromosomes carrying genes with which zeste interacts influences the expression of these genes. Zeste binds to DNA and stimulates transcription from a nearby promoter.</text>
</comment>
<dbReference type="PANTHER" id="PTHR21411">
    <property type="entry name" value="APONTIC"/>
    <property type="match status" value="1"/>
</dbReference>
<dbReference type="PANTHER" id="PTHR21411:SF0">
    <property type="entry name" value="REGULATORY PROTEIN ZESTE"/>
    <property type="match status" value="1"/>
</dbReference>
<evidence type="ECO:0000313" key="8">
    <source>
        <dbReference type="EMBL" id="KNC21896.1"/>
    </source>
</evidence>
<evidence type="ECO:0000259" key="7">
    <source>
        <dbReference type="Pfam" id="PF13873"/>
    </source>
</evidence>
<keyword evidence="4" id="KW-0238">DNA-binding</keyword>
<dbReference type="AlphaFoldDB" id="A0A0L0BPH1"/>
<evidence type="ECO:0000313" key="9">
    <source>
        <dbReference type="Proteomes" id="UP000037069"/>
    </source>
</evidence>
<evidence type="ECO:0000256" key="6">
    <source>
        <dbReference type="ARBA" id="ARBA00025466"/>
    </source>
</evidence>
<evidence type="ECO:0000256" key="2">
    <source>
        <dbReference type="ARBA" id="ARBA00016807"/>
    </source>
</evidence>
<dbReference type="OrthoDB" id="3066195at2759"/>
<dbReference type="InterPro" id="IPR028002">
    <property type="entry name" value="Myb_DNA-bind_5"/>
</dbReference>
<feature type="domain" description="Myb/SANT-like DNA-binding" evidence="7">
    <location>
        <begin position="7"/>
        <end position="80"/>
    </location>
</feature>
<dbReference type="GO" id="GO:0003677">
    <property type="term" value="F:DNA binding"/>
    <property type="evidence" value="ECO:0007669"/>
    <property type="project" value="UniProtKB-KW"/>
</dbReference>
<reference evidence="8 9" key="1">
    <citation type="journal article" date="2015" name="Nat. Commun.">
        <title>Lucilia cuprina genome unlocks parasitic fly biology to underpin future interventions.</title>
        <authorList>
            <person name="Anstead C.A."/>
            <person name="Korhonen P.K."/>
            <person name="Young N.D."/>
            <person name="Hall R.S."/>
            <person name="Jex A.R."/>
            <person name="Murali S.C."/>
            <person name="Hughes D.S."/>
            <person name="Lee S.F."/>
            <person name="Perry T."/>
            <person name="Stroehlein A.J."/>
            <person name="Ansell B.R."/>
            <person name="Breugelmans B."/>
            <person name="Hofmann A."/>
            <person name="Qu J."/>
            <person name="Dugan S."/>
            <person name="Lee S.L."/>
            <person name="Chao H."/>
            <person name="Dinh H."/>
            <person name="Han Y."/>
            <person name="Doddapaneni H.V."/>
            <person name="Worley K.C."/>
            <person name="Muzny D.M."/>
            <person name="Ioannidis P."/>
            <person name="Waterhouse R.M."/>
            <person name="Zdobnov E.M."/>
            <person name="James P.J."/>
            <person name="Bagnall N.H."/>
            <person name="Kotze A.C."/>
            <person name="Gibbs R.A."/>
            <person name="Richards S."/>
            <person name="Batterham P."/>
            <person name="Gasser R.B."/>
        </authorList>
    </citation>
    <scope>NUCLEOTIDE SEQUENCE [LARGE SCALE GENOMIC DNA]</scope>
    <source>
        <strain evidence="8 9">LS</strain>
        <tissue evidence="8">Full body</tissue>
    </source>
</reference>
<name>A0A0L0BPH1_LUCCU</name>
<dbReference type="OMA" id="YPMESEN"/>
<organism evidence="8 9">
    <name type="scientific">Lucilia cuprina</name>
    <name type="common">Green bottle fly</name>
    <name type="synonym">Australian sheep blowfly</name>
    <dbReference type="NCBI Taxonomy" id="7375"/>
    <lineage>
        <taxon>Eukaryota</taxon>
        <taxon>Metazoa</taxon>
        <taxon>Ecdysozoa</taxon>
        <taxon>Arthropoda</taxon>
        <taxon>Hexapoda</taxon>
        <taxon>Insecta</taxon>
        <taxon>Pterygota</taxon>
        <taxon>Neoptera</taxon>
        <taxon>Endopterygota</taxon>
        <taxon>Diptera</taxon>
        <taxon>Brachycera</taxon>
        <taxon>Muscomorpha</taxon>
        <taxon>Oestroidea</taxon>
        <taxon>Calliphoridae</taxon>
        <taxon>Luciliinae</taxon>
        <taxon>Lucilia</taxon>
    </lineage>
</organism>
<keyword evidence="3" id="KW-0805">Transcription regulation</keyword>
<protein>
    <recommendedName>
        <fullName evidence="2">Regulatory protein zeste</fullName>
    </recommendedName>
</protein>
<proteinExistence type="predicted"/>
<dbReference type="EMBL" id="JRES01001573">
    <property type="protein sequence ID" value="KNC21896.1"/>
    <property type="molecule type" value="Genomic_DNA"/>
</dbReference>
<keyword evidence="5" id="KW-0804">Transcription</keyword>
<sequence>MTDKKQRGKNFTNEEELLLVDLVMSQKHILENKKSDAVNWKIKNEAWMKFQESFKSQSGIHRPWKTLRGKYDNMKRKSKMCNFFLPSANNNINDEQMEEEIR</sequence>
<evidence type="ECO:0000256" key="1">
    <source>
        <dbReference type="ARBA" id="ARBA00011764"/>
    </source>
</evidence>
<dbReference type="Proteomes" id="UP000037069">
    <property type="component" value="Unassembled WGS sequence"/>
</dbReference>
<evidence type="ECO:0000256" key="5">
    <source>
        <dbReference type="ARBA" id="ARBA00023163"/>
    </source>
</evidence>
<accession>A0A0L0BPH1</accession>
<evidence type="ECO:0000256" key="4">
    <source>
        <dbReference type="ARBA" id="ARBA00023125"/>
    </source>
</evidence>
<gene>
    <name evidence="8" type="ORF">FF38_14159</name>
</gene>
<comment type="caution">
    <text evidence="8">The sequence shown here is derived from an EMBL/GenBank/DDBJ whole genome shotgun (WGS) entry which is preliminary data.</text>
</comment>